<dbReference type="GO" id="GO:0015056">
    <property type="term" value="F:corticotrophin-releasing factor receptor activity"/>
    <property type="evidence" value="ECO:0007669"/>
    <property type="project" value="TreeGrafter"/>
</dbReference>
<dbReference type="PRINTS" id="PR01279">
    <property type="entry name" value="CRFRECEPTOR"/>
</dbReference>
<dbReference type="PANTHER" id="PTHR45620:SF19">
    <property type="entry name" value="CORTICOTROPIN-RELEASING FACTOR RECEPTOR 2"/>
    <property type="match status" value="1"/>
</dbReference>
<dbReference type="GO" id="GO:0030425">
    <property type="term" value="C:dendrite"/>
    <property type="evidence" value="ECO:0007669"/>
    <property type="project" value="TreeGrafter"/>
</dbReference>
<dbReference type="AlphaFoldDB" id="A0A452RQ07"/>
<dbReference type="InterPro" id="IPR001879">
    <property type="entry name" value="GPCR_2_extracellular_dom"/>
</dbReference>
<dbReference type="InterPro" id="IPR017983">
    <property type="entry name" value="GPCR_2_secretin-like_CS"/>
</dbReference>
<evidence type="ECO:0000256" key="1">
    <source>
        <dbReference type="ARBA" id="ARBA00022729"/>
    </source>
</evidence>
<dbReference type="InterPro" id="IPR036445">
    <property type="entry name" value="GPCR_2_extracell_dom_sf"/>
</dbReference>
<dbReference type="SMART" id="SM00008">
    <property type="entry name" value="HormR"/>
    <property type="match status" value="1"/>
</dbReference>
<dbReference type="Proteomes" id="UP000291022">
    <property type="component" value="Unassembled WGS sequence"/>
</dbReference>
<gene>
    <name evidence="5" type="primary">CRHR2</name>
</gene>
<dbReference type="Pfam" id="PF02793">
    <property type="entry name" value="HRM"/>
    <property type="match status" value="1"/>
</dbReference>
<dbReference type="GO" id="GO:0017046">
    <property type="term" value="F:peptide hormone binding"/>
    <property type="evidence" value="ECO:0007669"/>
    <property type="project" value="TreeGrafter"/>
</dbReference>
<sequence length="143" mass="16082">MDTALLYSLLEANCSLALAEELLLDGWGLPPDPEGPYSYCNTTLDQIGTCWPRSAAGALVERPCPEYFNGVKYNTTRNAYRECLENGTWASRINYSQCEPILDDKEYPLSAERDSLESDHHLHPAQRRVVPAAAHRPRSAREQ</sequence>
<organism evidence="5 6">
    <name type="scientific">Ursus americanus</name>
    <name type="common">American black bear</name>
    <name type="synonym">Euarctos americanus</name>
    <dbReference type="NCBI Taxonomy" id="9643"/>
    <lineage>
        <taxon>Eukaryota</taxon>
        <taxon>Metazoa</taxon>
        <taxon>Chordata</taxon>
        <taxon>Craniata</taxon>
        <taxon>Vertebrata</taxon>
        <taxon>Euteleostomi</taxon>
        <taxon>Mammalia</taxon>
        <taxon>Eutheria</taxon>
        <taxon>Laurasiatheria</taxon>
        <taxon>Carnivora</taxon>
        <taxon>Caniformia</taxon>
        <taxon>Ursidae</taxon>
        <taxon>Ursus</taxon>
    </lineage>
</organism>
<dbReference type="GO" id="GO:0005886">
    <property type="term" value="C:plasma membrane"/>
    <property type="evidence" value="ECO:0007669"/>
    <property type="project" value="TreeGrafter"/>
</dbReference>
<keyword evidence="2" id="KW-1015">Disulfide bond</keyword>
<feature type="domain" description="G-protein coupled receptors family 2 profile 1" evidence="4">
    <location>
        <begin position="13"/>
        <end position="102"/>
    </location>
</feature>
<dbReference type="GO" id="GO:0060291">
    <property type="term" value="P:long-term synaptic potentiation"/>
    <property type="evidence" value="ECO:0007669"/>
    <property type="project" value="TreeGrafter"/>
</dbReference>
<evidence type="ECO:0000313" key="5">
    <source>
        <dbReference type="Ensembl" id="ENSUAMP00000021360.1"/>
    </source>
</evidence>
<proteinExistence type="predicted"/>
<accession>A0A452RQ07</accession>
<feature type="compositionally biased region" description="Basic and acidic residues" evidence="3">
    <location>
        <begin position="109"/>
        <end position="122"/>
    </location>
</feature>
<reference evidence="5" key="2">
    <citation type="submission" date="2025-08" db="UniProtKB">
        <authorList>
            <consortium name="Ensembl"/>
        </authorList>
    </citation>
    <scope>IDENTIFICATION</scope>
</reference>
<feature type="region of interest" description="Disordered" evidence="3">
    <location>
        <begin position="109"/>
        <end position="143"/>
    </location>
</feature>
<dbReference type="PRINTS" id="PR01281">
    <property type="entry name" value="CRFRECEPTOR2"/>
</dbReference>
<dbReference type="GO" id="GO:0043404">
    <property type="term" value="F:corticotropin-releasing hormone receptor activity"/>
    <property type="evidence" value="ECO:0007669"/>
    <property type="project" value="TreeGrafter"/>
</dbReference>
<dbReference type="PROSITE" id="PS50227">
    <property type="entry name" value="G_PROTEIN_RECEP_F2_3"/>
    <property type="match status" value="1"/>
</dbReference>
<dbReference type="InterPro" id="IPR050332">
    <property type="entry name" value="GPCR_2"/>
</dbReference>
<dbReference type="GO" id="GO:0008528">
    <property type="term" value="F:G protein-coupled peptide receptor activity"/>
    <property type="evidence" value="ECO:0007669"/>
    <property type="project" value="TreeGrafter"/>
</dbReference>
<keyword evidence="6" id="KW-1185">Reference proteome</keyword>
<dbReference type="Ensembl" id="ENSUAMT00000023868.1">
    <property type="protein sequence ID" value="ENSUAMP00000021360.1"/>
    <property type="gene ID" value="ENSUAMG00000016762.1"/>
</dbReference>
<dbReference type="PANTHER" id="PTHR45620">
    <property type="entry name" value="PDF RECEPTOR-LIKE PROTEIN-RELATED"/>
    <property type="match status" value="1"/>
</dbReference>
<dbReference type="InterPro" id="IPR003053">
    <property type="entry name" value="GPCR_2_CRF2_rcpt"/>
</dbReference>
<dbReference type="Gene3D" id="4.10.1240.10">
    <property type="entry name" value="GPCR, family 2, extracellular hormone receptor domain"/>
    <property type="match status" value="1"/>
</dbReference>
<dbReference type="FunFam" id="4.10.1240.10:FF:000006">
    <property type="entry name" value="corticotropin-releasing factor receptor 2 isoform X2"/>
    <property type="match status" value="1"/>
</dbReference>
<dbReference type="GO" id="GO:0043679">
    <property type="term" value="C:axon terminus"/>
    <property type="evidence" value="ECO:0007669"/>
    <property type="project" value="TreeGrafter"/>
</dbReference>
<evidence type="ECO:0000259" key="4">
    <source>
        <dbReference type="PROSITE" id="PS50227"/>
    </source>
</evidence>
<name>A0A452RQ07_URSAM</name>
<keyword evidence="1" id="KW-0732">Signal</keyword>
<evidence type="ECO:0000256" key="2">
    <source>
        <dbReference type="ARBA" id="ARBA00023157"/>
    </source>
</evidence>
<dbReference type="GO" id="GO:0007188">
    <property type="term" value="P:adenylate cyclase-modulating G protein-coupled receptor signaling pathway"/>
    <property type="evidence" value="ECO:0007669"/>
    <property type="project" value="TreeGrafter"/>
</dbReference>
<reference evidence="6" key="1">
    <citation type="submission" date="2016-06" db="EMBL/GenBank/DDBJ databases">
        <title>De novo assembly and RNA-Seq shows season-dependent expression and editing in black bear kidneys.</title>
        <authorList>
            <person name="Korstanje R."/>
            <person name="Srivastava A."/>
            <person name="Sarsani V.K."/>
            <person name="Sheehan S.M."/>
            <person name="Seger R.L."/>
            <person name="Barter M.E."/>
            <person name="Lindqvist C."/>
            <person name="Brody L.C."/>
            <person name="Mullikin J.C."/>
        </authorList>
    </citation>
    <scope>NUCLEOTIDE SEQUENCE [LARGE SCALE GENOMIC DNA]</scope>
</reference>
<reference evidence="5" key="3">
    <citation type="submission" date="2025-09" db="UniProtKB">
        <authorList>
            <consortium name="Ensembl"/>
        </authorList>
    </citation>
    <scope>IDENTIFICATION</scope>
</reference>
<dbReference type="GeneTree" id="ENSGT00940000156795"/>
<evidence type="ECO:0000256" key="3">
    <source>
        <dbReference type="SAM" id="MobiDB-lite"/>
    </source>
</evidence>
<dbReference type="SUPFAM" id="SSF111418">
    <property type="entry name" value="Hormone receptor domain"/>
    <property type="match status" value="1"/>
</dbReference>
<protein>
    <submittedName>
        <fullName evidence="5">Corticotropin releasing hormone receptor 2</fullName>
    </submittedName>
</protein>
<evidence type="ECO:0000313" key="6">
    <source>
        <dbReference type="Proteomes" id="UP000291022"/>
    </source>
</evidence>
<dbReference type="InterPro" id="IPR003051">
    <property type="entry name" value="GPCR_2_CRF_rcpt"/>
</dbReference>
<dbReference type="PROSITE" id="PS00649">
    <property type="entry name" value="G_PROTEIN_RECEP_F2_1"/>
    <property type="match status" value="1"/>
</dbReference>